<keyword evidence="3 7" id="KW-0472">Membrane</keyword>
<keyword evidence="4" id="KW-1015">Disulfide bond</keyword>
<evidence type="ECO:0000313" key="9">
    <source>
        <dbReference type="Proteomes" id="UP000038045"/>
    </source>
</evidence>
<evidence type="ECO:0000256" key="5">
    <source>
        <dbReference type="ARBA" id="ARBA00023180"/>
    </source>
</evidence>
<evidence type="ECO:0000256" key="6">
    <source>
        <dbReference type="PROSITE-ProRule" id="PRU00884"/>
    </source>
</evidence>
<dbReference type="GO" id="GO:0007411">
    <property type="term" value="P:axon guidance"/>
    <property type="evidence" value="ECO:0007669"/>
    <property type="project" value="TreeGrafter"/>
</dbReference>
<comment type="similarity">
    <text evidence="6">Belongs to the ephrin family.</text>
</comment>
<accession>A0A0N4ZCS4</accession>
<evidence type="ECO:0000256" key="1">
    <source>
        <dbReference type="ARBA" id="ARBA00004370"/>
    </source>
</evidence>
<sequence>MDRIKINCPKSRENERKYKYSKLYAVSKEGYEKCSLLDSKIIGTCKNPSLNSSINIVFREISPLAGALVFKPGEDYYLISTSTGTLEGIDNSEGGLCLTDNMRIKFEIQEKDNDHKMMMTAQKNIENKKIIEDNSSMLPDILQTFNDNSALVYTIHNADVEYNDEDMFNYSSSGFSLSHNINILFCSIFILISYIIN</sequence>
<comment type="caution">
    <text evidence="6">Lacks conserved residue(s) required for the propagation of feature annotation.</text>
</comment>
<keyword evidence="2" id="KW-0732">Signal</keyword>
<dbReference type="PANTHER" id="PTHR11304">
    <property type="entry name" value="EPHRIN"/>
    <property type="match status" value="1"/>
</dbReference>
<keyword evidence="7" id="KW-0812">Transmembrane</keyword>
<dbReference type="GO" id="GO:0005886">
    <property type="term" value="C:plasma membrane"/>
    <property type="evidence" value="ECO:0007669"/>
    <property type="project" value="TreeGrafter"/>
</dbReference>
<dbReference type="WBParaSite" id="PTRK_0000532600.1">
    <property type="protein sequence ID" value="PTRK_0000532600.1"/>
    <property type="gene ID" value="PTRK_0000532600"/>
</dbReference>
<dbReference type="GO" id="GO:0048013">
    <property type="term" value="P:ephrin receptor signaling pathway"/>
    <property type="evidence" value="ECO:0007669"/>
    <property type="project" value="TreeGrafter"/>
</dbReference>
<evidence type="ECO:0000256" key="2">
    <source>
        <dbReference type="ARBA" id="ARBA00022729"/>
    </source>
</evidence>
<organism evidence="9 10">
    <name type="scientific">Parastrongyloides trichosuri</name>
    <name type="common">Possum-specific nematode worm</name>
    <dbReference type="NCBI Taxonomy" id="131310"/>
    <lineage>
        <taxon>Eukaryota</taxon>
        <taxon>Metazoa</taxon>
        <taxon>Ecdysozoa</taxon>
        <taxon>Nematoda</taxon>
        <taxon>Chromadorea</taxon>
        <taxon>Rhabditida</taxon>
        <taxon>Tylenchina</taxon>
        <taxon>Panagrolaimomorpha</taxon>
        <taxon>Strongyloidoidea</taxon>
        <taxon>Strongyloididae</taxon>
        <taxon>Parastrongyloides</taxon>
    </lineage>
</organism>
<evidence type="ECO:0000256" key="3">
    <source>
        <dbReference type="ARBA" id="ARBA00023136"/>
    </source>
</evidence>
<dbReference type="PROSITE" id="PS51551">
    <property type="entry name" value="EPHRIN_RBD_2"/>
    <property type="match status" value="1"/>
</dbReference>
<evidence type="ECO:0000259" key="8">
    <source>
        <dbReference type="PROSITE" id="PS51551"/>
    </source>
</evidence>
<proteinExistence type="inferred from homology"/>
<dbReference type="PANTHER" id="PTHR11304:SF29">
    <property type="entry name" value="EPHRIN"/>
    <property type="match status" value="1"/>
</dbReference>
<keyword evidence="7" id="KW-1133">Transmembrane helix</keyword>
<keyword evidence="9" id="KW-1185">Reference proteome</keyword>
<evidence type="ECO:0000256" key="7">
    <source>
        <dbReference type="SAM" id="Phobius"/>
    </source>
</evidence>
<keyword evidence="5" id="KW-0325">Glycoprotein</keyword>
<dbReference type="InterPro" id="IPR008972">
    <property type="entry name" value="Cupredoxin"/>
</dbReference>
<dbReference type="SUPFAM" id="SSF49503">
    <property type="entry name" value="Cupredoxins"/>
    <property type="match status" value="1"/>
</dbReference>
<dbReference type="Pfam" id="PF00812">
    <property type="entry name" value="Ephrin"/>
    <property type="match status" value="1"/>
</dbReference>
<dbReference type="Gene3D" id="2.60.40.420">
    <property type="entry name" value="Cupredoxins - blue copper proteins"/>
    <property type="match status" value="1"/>
</dbReference>
<feature type="domain" description="Ephrin RBD" evidence="8">
    <location>
        <begin position="1"/>
        <end position="108"/>
    </location>
</feature>
<protein>
    <submittedName>
        <fullName evidence="10">Ephrin RBD domain-containing protein</fullName>
    </submittedName>
</protein>
<dbReference type="AlphaFoldDB" id="A0A0N4ZCS4"/>
<name>A0A0N4ZCS4_PARTI</name>
<dbReference type="InterPro" id="IPR031328">
    <property type="entry name" value="Ephrin"/>
</dbReference>
<dbReference type="STRING" id="131310.A0A0N4ZCS4"/>
<dbReference type="GO" id="GO:0046875">
    <property type="term" value="F:ephrin receptor binding"/>
    <property type="evidence" value="ECO:0007669"/>
    <property type="project" value="TreeGrafter"/>
</dbReference>
<feature type="transmembrane region" description="Helical" evidence="7">
    <location>
        <begin position="177"/>
        <end position="196"/>
    </location>
</feature>
<dbReference type="Proteomes" id="UP000038045">
    <property type="component" value="Unplaced"/>
</dbReference>
<dbReference type="InterPro" id="IPR001799">
    <property type="entry name" value="Ephrin_RBD"/>
</dbReference>
<evidence type="ECO:0000313" key="10">
    <source>
        <dbReference type="WBParaSite" id="PTRK_0000532600.1"/>
    </source>
</evidence>
<comment type="subcellular location">
    <subcellularLocation>
        <location evidence="1">Membrane</location>
    </subcellularLocation>
</comment>
<reference evidence="10" key="1">
    <citation type="submission" date="2017-02" db="UniProtKB">
        <authorList>
            <consortium name="WormBaseParasite"/>
        </authorList>
    </citation>
    <scope>IDENTIFICATION</scope>
</reference>
<evidence type="ECO:0000256" key="4">
    <source>
        <dbReference type="ARBA" id="ARBA00023157"/>
    </source>
</evidence>